<proteinExistence type="predicted"/>
<evidence type="ECO:0000313" key="5">
    <source>
        <dbReference type="EMBL" id="OBR81213.1"/>
    </source>
</evidence>
<reference evidence="6" key="2">
    <citation type="submission" date="2013-07" db="EMBL/GenBank/DDBJ databases">
        <authorList>
            <consortium name="The Broad Institute Genome Sequencing Platform"/>
            <person name="Cuomo C."/>
            <person name="Litvintseva A."/>
            <person name="Chen Y."/>
            <person name="Heitman J."/>
            <person name="Sun S."/>
            <person name="Springer D."/>
            <person name="Dromer F."/>
            <person name="Young S.K."/>
            <person name="Zeng Q."/>
            <person name="Gargeya S."/>
            <person name="Fitzgerald M."/>
            <person name="Abouelleil A."/>
            <person name="Alvarado L."/>
            <person name="Berlin A.M."/>
            <person name="Chapman S.B."/>
            <person name="Dewar J."/>
            <person name="Goldberg J."/>
            <person name="Griggs A."/>
            <person name="Gujja S."/>
            <person name="Hansen M."/>
            <person name="Howarth C."/>
            <person name="Imamovic A."/>
            <person name="Larimer J."/>
            <person name="McCowan C."/>
            <person name="Murphy C."/>
            <person name="Pearson M."/>
            <person name="Priest M."/>
            <person name="Roberts A."/>
            <person name="Saif S."/>
            <person name="Shea T."/>
            <person name="Sykes S."/>
            <person name="Wortman J."/>
            <person name="Nusbaum C."/>
            <person name="Birren B."/>
        </authorList>
    </citation>
    <scope>NUCLEOTIDE SEQUENCE</scope>
    <source>
        <strain evidence="6">CBS 10117</strain>
    </source>
</reference>
<dbReference type="InterPro" id="IPR019331">
    <property type="entry name" value="FAM192A/Fyv6_N"/>
</dbReference>
<keyword evidence="7" id="KW-1185">Reference proteome</keyword>
<dbReference type="Proteomes" id="UP000078595">
    <property type="component" value="Chromosome 8"/>
</dbReference>
<feature type="compositionally biased region" description="Basic and acidic residues" evidence="3">
    <location>
        <begin position="235"/>
        <end position="246"/>
    </location>
</feature>
<dbReference type="GO" id="GO:0005634">
    <property type="term" value="C:nucleus"/>
    <property type="evidence" value="ECO:0007669"/>
    <property type="project" value="UniProtKB-SubCell"/>
</dbReference>
<dbReference type="PANTHER" id="PTHR13495">
    <property type="entry name" value="NEFA-INTERACTING NUCLEAR PROTEIN NIP30"/>
    <property type="match status" value="1"/>
</dbReference>
<accession>A0A1A5ZTT1</accession>
<reference evidence="6" key="3">
    <citation type="submission" date="2024-02" db="EMBL/GenBank/DDBJ databases">
        <title>Comparative genomics of Cryptococcus and Kwoniella reveals pathogenesis evolution and contrasting modes of karyotype evolution via chromosome fusion or intercentromeric recombination.</title>
        <authorList>
            <person name="Coelho M.A."/>
            <person name="David-Palma M."/>
            <person name="Shea T."/>
            <person name="Bowers K."/>
            <person name="McGinley-Smith S."/>
            <person name="Mohammad A.W."/>
            <person name="Gnirke A."/>
            <person name="Yurkov A.M."/>
            <person name="Nowrousian M."/>
            <person name="Sun S."/>
            <person name="Cuomo C.A."/>
            <person name="Heitman J."/>
        </authorList>
    </citation>
    <scope>NUCLEOTIDE SEQUENCE</scope>
    <source>
        <strain evidence="6">CBS 10117</strain>
    </source>
</reference>
<dbReference type="InterPro" id="IPR039845">
    <property type="entry name" value="FAM192A"/>
</dbReference>
<reference evidence="5" key="1">
    <citation type="submission" date="2013-07" db="EMBL/GenBank/DDBJ databases">
        <title>The Genome Sequence of Cryptococcus dejecticola CBS10117.</title>
        <authorList>
            <consortium name="The Broad Institute Genome Sequencing Platform"/>
            <person name="Cuomo C."/>
            <person name="Litvintseva A."/>
            <person name="Chen Y."/>
            <person name="Heitman J."/>
            <person name="Sun S."/>
            <person name="Springer D."/>
            <person name="Dromer F."/>
            <person name="Young S.K."/>
            <person name="Zeng Q."/>
            <person name="Gargeya S."/>
            <person name="Fitzgerald M."/>
            <person name="Abouelleil A."/>
            <person name="Alvarado L."/>
            <person name="Berlin A.M."/>
            <person name="Chapman S.B."/>
            <person name="Dewar J."/>
            <person name="Goldberg J."/>
            <person name="Griggs A."/>
            <person name="Gujja S."/>
            <person name="Hansen M."/>
            <person name="Howarth C."/>
            <person name="Imamovic A."/>
            <person name="Larimer J."/>
            <person name="McCowan C."/>
            <person name="Murphy C."/>
            <person name="Pearson M."/>
            <person name="Priest M."/>
            <person name="Roberts A."/>
            <person name="Saif S."/>
            <person name="Shea T."/>
            <person name="Sykes S."/>
            <person name="Wortman J."/>
            <person name="Nusbaum C."/>
            <person name="Birren B."/>
        </authorList>
    </citation>
    <scope>NUCLEOTIDE SEQUENCE [LARGE SCALE GENOMIC DNA]</scope>
    <source>
        <strain evidence="5">CBS 10117</strain>
    </source>
</reference>
<keyword evidence="2" id="KW-0539">Nucleus</keyword>
<organism evidence="5">
    <name type="scientific">Kwoniella dejecticola CBS 10117</name>
    <dbReference type="NCBI Taxonomy" id="1296121"/>
    <lineage>
        <taxon>Eukaryota</taxon>
        <taxon>Fungi</taxon>
        <taxon>Dikarya</taxon>
        <taxon>Basidiomycota</taxon>
        <taxon>Agaricomycotina</taxon>
        <taxon>Tremellomycetes</taxon>
        <taxon>Tremellales</taxon>
        <taxon>Cryptococcaceae</taxon>
        <taxon>Kwoniella</taxon>
    </lineage>
</organism>
<dbReference type="STRING" id="1296121.A0A1A5ZTT1"/>
<dbReference type="OrthoDB" id="2564711at2759"/>
<feature type="compositionally biased region" description="Basic and acidic residues" evidence="3">
    <location>
        <begin position="99"/>
        <end position="126"/>
    </location>
</feature>
<dbReference type="AlphaFoldDB" id="A0A1A5ZTT1"/>
<feature type="compositionally biased region" description="Basic and acidic residues" evidence="3">
    <location>
        <begin position="25"/>
        <end position="35"/>
    </location>
</feature>
<gene>
    <name evidence="5" type="ORF">I303_08598</name>
    <name evidence="6" type="ORF">I303_106760</name>
</gene>
<feature type="compositionally biased region" description="Low complexity" evidence="3">
    <location>
        <begin position="187"/>
        <end position="233"/>
    </location>
</feature>
<protein>
    <recommendedName>
        <fullName evidence="4">FAM192A/Fyv6 N-terminal domain-containing protein</fullName>
    </recommendedName>
</protein>
<feature type="compositionally biased region" description="Polar residues" evidence="3">
    <location>
        <begin position="10"/>
        <end position="23"/>
    </location>
</feature>
<feature type="region of interest" description="Disordered" evidence="3">
    <location>
        <begin position="99"/>
        <end position="275"/>
    </location>
</feature>
<dbReference type="VEuPathDB" id="FungiDB:I303_08598"/>
<dbReference type="EMBL" id="CP144537">
    <property type="protein sequence ID" value="WWC64152.1"/>
    <property type="molecule type" value="Genomic_DNA"/>
</dbReference>
<sequence length="275" mass="30473">MDPSKILTPATGSIGSRFESQASIDEAKENKQKAWKEAYARIGQEPPPEQPEEEYDPRTLYERLQSKKDLKKEEWDAKMKLSNQWRGIDSEEQRFLMEKDAEKKAEQRKVEEREAEDLREYRERQAAKATQSENIPFASSSASTSASNTHSTSQSQSQQAKKIPQKAVKKDVKSLMKGLVVKKKPKPTSTSVSTATPTSAPISTPSASANSTSTPQKDSTIPPKSITSPSIAIGSKRDAPDSDGLKGDSTIEDNAALSDEKRRKVNDNDRDKDDT</sequence>
<dbReference type="EMBL" id="KI894038">
    <property type="protein sequence ID" value="OBR81213.1"/>
    <property type="molecule type" value="Genomic_DNA"/>
</dbReference>
<feature type="compositionally biased region" description="Basic and acidic residues" evidence="3">
    <location>
        <begin position="258"/>
        <end position="275"/>
    </location>
</feature>
<dbReference type="Pfam" id="PF10187">
    <property type="entry name" value="FAM192A_Fyv6_N"/>
    <property type="match status" value="1"/>
</dbReference>
<dbReference type="PANTHER" id="PTHR13495:SF0">
    <property type="entry name" value="PSME3-INTERACTING PROTEIN"/>
    <property type="match status" value="1"/>
</dbReference>
<feature type="compositionally biased region" description="Low complexity" evidence="3">
    <location>
        <begin position="138"/>
        <end position="160"/>
    </location>
</feature>
<comment type="subcellular location">
    <subcellularLocation>
        <location evidence="1">Nucleus</location>
    </subcellularLocation>
</comment>
<dbReference type="KEGG" id="kdj:28972297"/>
<dbReference type="RefSeq" id="XP_018259055.1">
    <property type="nucleotide sequence ID" value="XM_018411854.1"/>
</dbReference>
<evidence type="ECO:0000259" key="4">
    <source>
        <dbReference type="Pfam" id="PF10187"/>
    </source>
</evidence>
<feature type="region of interest" description="Disordered" evidence="3">
    <location>
        <begin position="1"/>
        <end position="35"/>
    </location>
</feature>
<dbReference type="GeneID" id="28972297"/>
<evidence type="ECO:0000313" key="6">
    <source>
        <dbReference type="EMBL" id="WWC64152.1"/>
    </source>
</evidence>
<evidence type="ECO:0000256" key="3">
    <source>
        <dbReference type="SAM" id="MobiDB-lite"/>
    </source>
</evidence>
<evidence type="ECO:0000256" key="2">
    <source>
        <dbReference type="ARBA" id="ARBA00023242"/>
    </source>
</evidence>
<feature type="domain" description="FAM192A/Fyv6 N-terminal" evidence="4">
    <location>
        <begin position="18"/>
        <end position="122"/>
    </location>
</feature>
<name>A0A1A5ZTT1_9TREE</name>
<evidence type="ECO:0000256" key="1">
    <source>
        <dbReference type="ARBA" id="ARBA00004123"/>
    </source>
</evidence>
<evidence type="ECO:0000313" key="7">
    <source>
        <dbReference type="Proteomes" id="UP000078595"/>
    </source>
</evidence>